<reference evidence="2" key="1">
    <citation type="submission" date="2013-11" db="EMBL/GenBank/DDBJ databases">
        <title>Genome sequence of the fusiform rust pathogen reveals effectors for host alternation and coevolution with pine.</title>
        <authorList>
            <consortium name="DOE Joint Genome Institute"/>
            <person name="Smith K."/>
            <person name="Pendleton A."/>
            <person name="Kubisiak T."/>
            <person name="Anderson C."/>
            <person name="Salamov A."/>
            <person name="Aerts A."/>
            <person name="Riley R."/>
            <person name="Clum A."/>
            <person name="Lindquist E."/>
            <person name="Ence D."/>
            <person name="Campbell M."/>
            <person name="Kronenberg Z."/>
            <person name="Feau N."/>
            <person name="Dhillon B."/>
            <person name="Hamelin R."/>
            <person name="Burleigh J."/>
            <person name="Smith J."/>
            <person name="Yandell M."/>
            <person name="Nelson C."/>
            <person name="Grigoriev I."/>
            <person name="Davis J."/>
        </authorList>
    </citation>
    <scope>NUCLEOTIDE SEQUENCE</scope>
    <source>
        <strain evidence="2">G11</strain>
    </source>
</reference>
<protein>
    <recommendedName>
        <fullName evidence="4">DUF3106 domain-containing protein</fullName>
    </recommendedName>
</protein>
<evidence type="ECO:0008006" key="4">
    <source>
        <dbReference type="Google" id="ProtNLM"/>
    </source>
</evidence>
<organism evidence="2 3">
    <name type="scientific">Cronartium quercuum f. sp. fusiforme G11</name>
    <dbReference type="NCBI Taxonomy" id="708437"/>
    <lineage>
        <taxon>Eukaryota</taxon>
        <taxon>Fungi</taxon>
        <taxon>Dikarya</taxon>
        <taxon>Basidiomycota</taxon>
        <taxon>Pucciniomycotina</taxon>
        <taxon>Pucciniomycetes</taxon>
        <taxon>Pucciniales</taxon>
        <taxon>Coleosporiaceae</taxon>
        <taxon>Cronartium</taxon>
    </lineage>
</organism>
<evidence type="ECO:0000256" key="1">
    <source>
        <dbReference type="SAM" id="SignalP"/>
    </source>
</evidence>
<dbReference type="AlphaFoldDB" id="A0A9P6T824"/>
<dbReference type="OrthoDB" id="2507558at2759"/>
<dbReference type="Proteomes" id="UP000886653">
    <property type="component" value="Unassembled WGS sequence"/>
</dbReference>
<feature type="chain" id="PRO_5040397543" description="DUF3106 domain-containing protein" evidence="1">
    <location>
        <begin position="23"/>
        <end position="241"/>
    </location>
</feature>
<sequence length="241" mass="26932">MADRITRLTFLFISLFFAAAKAQNRLTSQQQAPLMASPFTTQLQQGAPMGVNPGLDALSALSSQDGTLRASTPASREEMQVEELVRQLRISSTIQLAPLQMASQTAFYDSLSPEQRIILENKMKVLELTPTQRGLERDYMSSFVMPRVKAANQAGFDSVKRNLLPEAQRDFDPSQGMRTLNLTPDQQRQFREGVQHYMAFPSARAEAEQAQPRRRTFSGTPERNVPVATILLSLLSCLLIQ</sequence>
<keyword evidence="1" id="KW-0732">Signal</keyword>
<gene>
    <name evidence="2" type="ORF">CROQUDRAFT_674313</name>
</gene>
<evidence type="ECO:0000313" key="3">
    <source>
        <dbReference type="Proteomes" id="UP000886653"/>
    </source>
</evidence>
<keyword evidence="3" id="KW-1185">Reference proteome</keyword>
<comment type="caution">
    <text evidence="2">The sequence shown here is derived from an EMBL/GenBank/DDBJ whole genome shotgun (WGS) entry which is preliminary data.</text>
</comment>
<dbReference type="EMBL" id="MU167404">
    <property type="protein sequence ID" value="KAG0141053.1"/>
    <property type="molecule type" value="Genomic_DNA"/>
</dbReference>
<evidence type="ECO:0000313" key="2">
    <source>
        <dbReference type="EMBL" id="KAG0141053.1"/>
    </source>
</evidence>
<name>A0A9P6T824_9BASI</name>
<proteinExistence type="predicted"/>
<feature type="signal peptide" evidence="1">
    <location>
        <begin position="1"/>
        <end position="22"/>
    </location>
</feature>
<accession>A0A9P6T824</accession>